<keyword evidence="3" id="KW-1185">Reference proteome</keyword>
<proteinExistence type="predicted"/>
<feature type="transmembrane region" description="Helical" evidence="1">
    <location>
        <begin position="12"/>
        <end position="34"/>
    </location>
</feature>
<sequence length="172" mass="18831">MKSVINKHFYQQGYNLIELLVVLVIASFLMGYALPSYQSMIEKQSQRSELARLQAVLNHARIMASLNDQPLIICPSEKGNKCDSSANEQGNLLLLTAATNQPVFFSSGAGFKIIFPSQDLKVYPLPSQNSGGTLLPCTGFTNNKPKGLVVSPTGRVRVSDEIDKSYSSRCTN</sequence>
<gene>
    <name evidence="2" type="ORF">GCM10007878_25720</name>
</gene>
<dbReference type="NCBIfam" id="TIGR02532">
    <property type="entry name" value="IV_pilin_GFxxxE"/>
    <property type="match status" value="1"/>
</dbReference>
<dbReference type="SUPFAM" id="SSF54523">
    <property type="entry name" value="Pili subunits"/>
    <property type="match status" value="1"/>
</dbReference>
<dbReference type="InterPro" id="IPR045584">
    <property type="entry name" value="Pilin-like"/>
</dbReference>
<evidence type="ECO:0008006" key="4">
    <source>
        <dbReference type="Google" id="ProtNLM"/>
    </source>
</evidence>
<dbReference type="InterPro" id="IPR012902">
    <property type="entry name" value="N_methyl_site"/>
</dbReference>
<accession>A0ABQ6A4L2</accession>
<evidence type="ECO:0000313" key="3">
    <source>
        <dbReference type="Proteomes" id="UP001156682"/>
    </source>
</evidence>
<dbReference type="EMBL" id="BSOR01000077">
    <property type="protein sequence ID" value="GLR65133.1"/>
    <property type="molecule type" value="Genomic_DNA"/>
</dbReference>
<protein>
    <recommendedName>
        <fullName evidence="4">Type IV fimbrial biogenesis protein FimT</fullName>
    </recommendedName>
</protein>
<dbReference type="Proteomes" id="UP001156682">
    <property type="component" value="Unassembled WGS sequence"/>
</dbReference>
<dbReference type="RefSeq" id="WP_027851651.1">
    <property type="nucleotide sequence ID" value="NZ_BSOR01000077.1"/>
</dbReference>
<organism evidence="2 3">
    <name type="scientific">Marinospirillum insulare</name>
    <dbReference type="NCBI Taxonomy" id="217169"/>
    <lineage>
        <taxon>Bacteria</taxon>
        <taxon>Pseudomonadati</taxon>
        <taxon>Pseudomonadota</taxon>
        <taxon>Gammaproteobacteria</taxon>
        <taxon>Oceanospirillales</taxon>
        <taxon>Oceanospirillaceae</taxon>
        <taxon>Marinospirillum</taxon>
    </lineage>
</organism>
<keyword evidence="1" id="KW-0812">Transmembrane</keyword>
<keyword evidence="1" id="KW-1133">Transmembrane helix</keyword>
<evidence type="ECO:0000256" key="1">
    <source>
        <dbReference type="SAM" id="Phobius"/>
    </source>
</evidence>
<comment type="caution">
    <text evidence="2">The sequence shown here is derived from an EMBL/GenBank/DDBJ whole genome shotgun (WGS) entry which is preliminary data.</text>
</comment>
<dbReference type="Gene3D" id="3.30.700.10">
    <property type="entry name" value="Glycoprotein, Type 4 Pilin"/>
    <property type="match status" value="1"/>
</dbReference>
<reference evidence="3" key="1">
    <citation type="journal article" date="2019" name="Int. J. Syst. Evol. Microbiol.">
        <title>The Global Catalogue of Microorganisms (GCM) 10K type strain sequencing project: providing services to taxonomists for standard genome sequencing and annotation.</title>
        <authorList>
            <consortium name="The Broad Institute Genomics Platform"/>
            <consortium name="The Broad Institute Genome Sequencing Center for Infectious Disease"/>
            <person name="Wu L."/>
            <person name="Ma J."/>
        </authorList>
    </citation>
    <scope>NUCLEOTIDE SEQUENCE [LARGE SCALE GENOMIC DNA]</scope>
    <source>
        <strain evidence="3">NBRC 100033</strain>
    </source>
</reference>
<evidence type="ECO:0000313" key="2">
    <source>
        <dbReference type="EMBL" id="GLR65133.1"/>
    </source>
</evidence>
<keyword evidence="1" id="KW-0472">Membrane</keyword>
<name>A0ABQ6A4L2_9GAMM</name>